<evidence type="ECO:0000313" key="2">
    <source>
        <dbReference type="Proteomes" id="UP000003146"/>
    </source>
</evidence>
<protein>
    <submittedName>
        <fullName evidence="1">Uncharacterized protein</fullName>
    </submittedName>
</protein>
<gene>
    <name evidence="1" type="ORF">BACCOP_03382</name>
</gene>
<dbReference type="AlphaFoldDB" id="B3JN70"/>
<dbReference type="STRING" id="470145.BACCOP_03382"/>
<reference evidence="1 2" key="2">
    <citation type="submission" date="2008-04" db="EMBL/GenBank/DDBJ databases">
        <authorList>
            <person name="Fulton L."/>
            <person name="Clifton S."/>
            <person name="Fulton B."/>
            <person name="Xu J."/>
            <person name="Minx P."/>
            <person name="Pepin K.H."/>
            <person name="Johnson M."/>
            <person name="Thiruvilangam P."/>
            <person name="Bhonagiri V."/>
            <person name="Nash W.E."/>
            <person name="Mardis E.R."/>
            <person name="Wilson R.K."/>
        </authorList>
    </citation>
    <scope>NUCLEOTIDE SEQUENCE [LARGE SCALE GENOMIC DNA]</scope>
    <source>
        <strain evidence="1 2">DSM 17136</strain>
    </source>
</reference>
<proteinExistence type="predicted"/>
<name>B3JN70_9BACT</name>
<dbReference type="Proteomes" id="UP000003146">
    <property type="component" value="Unassembled WGS sequence"/>
</dbReference>
<accession>B3JN70</accession>
<evidence type="ECO:0000313" key="1">
    <source>
        <dbReference type="EMBL" id="EDU99830.1"/>
    </source>
</evidence>
<comment type="caution">
    <text evidence="1">The sequence shown here is derived from an EMBL/GenBank/DDBJ whole genome shotgun (WGS) entry which is preliminary data.</text>
</comment>
<reference evidence="1 2" key="1">
    <citation type="submission" date="2008-04" db="EMBL/GenBank/DDBJ databases">
        <title>Draft genome sequence of Bacteroides coprocola (DSM 17136).</title>
        <authorList>
            <person name="Sudarsanam P."/>
            <person name="Ley R."/>
            <person name="Guruge J."/>
            <person name="Turnbaugh P.J."/>
            <person name="Mahowald M."/>
            <person name="Liep D."/>
            <person name="Gordon J."/>
        </authorList>
    </citation>
    <scope>NUCLEOTIDE SEQUENCE [LARGE SCALE GENOMIC DNA]</scope>
    <source>
        <strain evidence="1 2">DSM 17136</strain>
    </source>
</reference>
<dbReference type="HOGENOM" id="CLU_2894461_0_0_10"/>
<dbReference type="EMBL" id="ABIY02000115">
    <property type="protein sequence ID" value="EDU99830.1"/>
    <property type="molecule type" value="Genomic_DNA"/>
</dbReference>
<sequence>MLVIHIHLINKYLLLIVLKLKQLTGHILLLYQHLNKLLFDNQFDVNYLFDLLIQELINDNKY</sequence>
<organism evidence="1 2">
    <name type="scientific">Phocaeicola coprocola DSM 17136</name>
    <dbReference type="NCBI Taxonomy" id="470145"/>
    <lineage>
        <taxon>Bacteria</taxon>
        <taxon>Pseudomonadati</taxon>
        <taxon>Bacteroidota</taxon>
        <taxon>Bacteroidia</taxon>
        <taxon>Bacteroidales</taxon>
        <taxon>Bacteroidaceae</taxon>
        <taxon>Phocaeicola</taxon>
    </lineage>
</organism>